<dbReference type="GO" id="GO:0009159">
    <property type="term" value="P:deoxyribonucleoside monophosphate catabolic process"/>
    <property type="evidence" value="ECO:0007669"/>
    <property type="project" value="TreeGrafter"/>
</dbReference>
<dbReference type="InterPro" id="IPR051239">
    <property type="entry name" value="2'-dNMP_N-hydrolase"/>
</dbReference>
<dbReference type="GO" id="GO:0070694">
    <property type="term" value="F:5-hydroxymethyl-dUMP N-hydrolase activity"/>
    <property type="evidence" value="ECO:0007669"/>
    <property type="project" value="TreeGrafter"/>
</dbReference>
<dbReference type="Gene3D" id="3.40.50.450">
    <property type="match status" value="1"/>
</dbReference>
<organism evidence="1 2">
    <name type="scientific">Tautonia plasticadhaerens</name>
    <dbReference type="NCBI Taxonomy" id="2527974"/>
    <lineage>
        <taxon>Bacteria</taxon>
        <taxon>Pseudomonadati</taxon>
        <taxon>Planctomycetota</taxon>
        <taxon>Planctomycetia</taxon>
        <taxon>Isosphaerales</taxon>
        <taxon>Isosphaeraceae</taxon>
        <taxon>Tautonia</taxon>
    </lineage>
</organism>
<name>A0A518GW59_9BACT</name>
<dbReference type="RefSeq" id="WP_197446680.1">
    <property type="nucleotide sequence ID" value="NZ_CP036426.1"/>
</dbReference>
<keyword evidence="2" id="KW-1185">Reference proteome</keyword>
<dbReference type="GO" id="GO:0016740">
    <property type="term" value="F:transferase activity"/>
    <property type="evidence" value="ECO:0007669"/>
    <property type="project" value="UniProtKB-KW"/>
</dbReference>
<dbReference type="PANTHER" id="PTHR15364:SF0">
    <property type="entry name" value="2'-DEOXYNUCLEOSIDE 5'-PHOSPHATE N-HYDROLASE 1"/>
    <property type="match status" value="1"/>
</dbReference>
<evidence type="ECO:0000313" key="1">
    <source>
        <dbReference type="EMBL" id="QDV32827.1"/>
    </source>
</evidence>
<dbReference type="KEGG" id="tpla:ElP_06670"/>
<dbReference type="SUPFAM" id="SSF52309">
    <property type="entry name" value="N-(deoxy)ribosyltransferase-like"/>
    <property type="match status" value="1"/>
</dbReference>
<dbReference type="PANTHER" id="PTHR15364">
    <property type="entry name" value="2'-DEOXYNUCLEOSIDE 5'-PHOSPHATE N-HYDROLASE 1"/>
    <property type="match status" value="1"/>
</dbReference>
<dbReference type="InterPro" id="IPR007710">
    <property type="entry name" value="Nucleoside_deoxyribTrfase"/>
</dbReference>
<reference evidence="1 2" key="1">
    <citation type="submission" date="2019-02" db="EMBL/GenBank/DDBJ databases">
        <title>Deep-cultivation of Planctomycetes and their phenomic and genomic characterization uncovers novel biology.</title>
        <authorList>
            <person name="Wiegand S."/>
            <person name="Jogler M."/>
            <person name="Boedeker C."/>
            <person name="Pinto D."/>
            <person name="Vollmers J."/>
            <person name="Rivas-Marin E."/>
            <person name="Kohn T."/>
            <person name="Peeters S.H."/>
            <person name="Heuer A."/>
            <person name="Rast P."/>
            <person name="Oberbeckmann S."/>
            <person name="Bunk B."/>
            <person name="Jeske O."/>
            <person name="Meyerdierks A."/>
            <person name="Storesund J.E."/>
            <person name="Kallscheuer N."/>
            <person name="Luecker S."/>
            <person name="Lage O.M."/>
            <person name="Pohl T."/>
            <person name="Merkel B.J."/>
            <person name="Hornburger P."/>
            <person name="Mueller R.-W."/>
            <person name="Bruemmer F."/>
            <person name="Labrenz M."/>
            <person name="Spormann A.M."/>
            <person name="Op den Camp H."/>
            <person name="Overmann J."/>
            <person name="Amann R."/>
            <person name="Jetten M.S.M."/>
            <person name="Mascher T."/>
            <person name="Medema M.H."/>
            <person name="Devos D.P."/>
            <person name="Kaster A.-K."/>
            <person name="Ovreas L."/>
            <person name="Rohde M."/>
            <person name="Galperin M.Y."/>
            <person name="Jogler C."/>
        </authorList>
    </citation>
    <scope>NUCLEOTIDE SEQUENCE [LARGE SCALE GENOMIC DNA]</scope>
    <source>
        <strain evidence="1 2">ElP</strain>
    </source>
</reference>
<sequence>MRIYLAGPLFTQAERSWNATIARALADGGHDVFLPQSEIQHLDELRAEPVFRLDVDGVRSADLLVAVLDGADPDSGTSFECGLAFALGIPILAVRTDFRAGGDDLTGQRIPSINLMLSQAASAVVHRPSPPTTAERVARDILDAIENLGPPPAPVRRVMSGP</sequence>
<dbReference type="Pfam" id="PF05014">
    <property type="entry name" value="Nuc_deoxyrib_tr"/>
    <property type="match status" value="1"/>
</dbReference>
<gene>
    <name evidence="1" type="ORF">ElP_06670</name>
</gene>
<accession>A0A518GW59</accession>
<proteinExistence type="predicted"/>
<dbReference type="EMBL" id="CP036426">
    <property type="protein sequence ID" value="QDV32827.1"/>
    <property type="molecule type" value="Genomic_DNA"/>
</dbReference>
<dbReference type="Proteomes" id="UP000317835">
    <property type="component" value="Chromosome"/>
</dbReference>
<protein>
    <submittedName>
        <fullName evidence="1">Nucleoside 2-deoxyribosyltransferase</fullName>
    </submittedName>
</protein>
<keyword evidence="1" id="KW-0808">Transferase</keyword>
<dbReference type="AlphaFoldDB" id="A0A518GW59"/>
<evidence type="ECO:0000313" key="2">
    <source>
        <dbReference type="Proteomes" id="UP000317835"/>
    </source>
</evidence>